<feature type="site" description="Important for activity" evidence="9 13">
    <location>
        <position position="99"/>
    </location>
</feature>
<evidence type="ECO:0000256" key="11">
    <source>
        <dbReference type="PIRSR" id="PIRSR000445-2"/>
    </source>
</evidence>
<dbReference type="SUPFAM" id="SSF51735">
    <property type="entry name" value="NAD(P)-binding Rossmann-fold domains"/>
    <property type="match status" value="1"/>
</dbReference>
<dbReference type="SUPFAM" id="SSF69742">
    <property type="entry name" value="Glutamyl tRNA-reductase catalytic, N-terminal domain"/>
    <property type="match status" value="1"/>
</dbReference>
<comment type="domain">
    <text evidence="9">Possesses an unusual extended V-shaped dimeric structure with each monomer consisting of three distinct domains arranged along a curved 'spinal' alpha-helix. The N-terminal catalytic domain specifically recognizes the glutamate moiety of the substrate. The second domain is the NADPH-binding domain, and the third C-terminal domain is responsible for dimerization.</text>
</comment>
<dbReference type="InterPro" id="IPR000343">
    <property type="entry name" value="4pyrrol_synth_GluRdtase"/>
</dbReference>
<evidence type="ECO:0000313" key="20">
    <source>
        <dbReference type="Proteomes" id="UP000199017"/>
    </source>
</evidence>
<evidence type="ECO:0000256" key="10">
    <source>
        <dbReference type="PIRSR" id="PIRSR000445-1"/>
    </source>
</evidence>
<feature type="binding site" evidence="9 11">
    <location>
        <begin position="114"/>
        <end position="116"/>
    </location>
    <ligand>
        <name>substrate</name>
    </ligand>
</feature>
<feature type="domain" description="Quinate/shikimate 5-dehydrogenase/glutamyl-tRNA reductase" evidence="17">
    <location>
        <begin position="171"/>
        <end position="306"/>
    </location>
</feature>
<dbReference type="EC" id="1.2.1.70" evidence="3 9"/>
<dbReference type="InterPro" id="IPR015896">
    <property type="entry name" value="4pyrrol_synth_GluRdtase_dimer"/>
</dbReference>
<dbReference type="STRING" id="930129.SAMN05216352_102509"/>
<dbReference type="AlphaFoldDB" id="A0A1G8F3N5"/>
<feature type="binding site" evidence="9 11">
    <location>
        <position position="120"/>
    </location>
    <ligand>
        <name>substrate</name>
    </ligand>
</feature>
<reference evidence="19 20" key="1">
    <citation type="submission" date="2016-10" db="EMBL/GenBank/DDBJ databases">
        <authorList>
            <person name="de Groot N.N."/>
        </authorList>
    </citation>
    <scope>NUCLEOTIDE SEQUENCE [LARGE SCALE GENOMIC DNA]</scope>
    <source>
        <strain evidence="20">P4B,CCM 7963,CECT 7998,DSM 25260,IBRC-M 10614,KCTC 13821</strain>
    </source>
</reference>
<evidence type="ECO:0000256" key="6">
    <source>
        <dbReference type="ARBA" id="ARBA00023244"/>
    </source>
</evidence>
<dbReference type="HAMAP" id="MF_00087">
    <property type="entry name" value="Glu_tRNA_reductase"/>
    <property type="match status" value="1"/>
</dbReference>
<keyword evidence="15" id="KW-0175">Coiled coil</keyword>
<dbReference type="RefSeq" id="WP_091582019.1">
    <property type="nucleotide sequence ID" value="NZ_FNDU01000002.1"/>
</dbReference>
<gene>
    <name evidence="9" type="primary">hemA</name>
    <name evidence="19" type="ORF">SAMN05216352_102509</name>
</gene>
<dbReference type="InterPro" id="IPR036343">
    <property type="entry name" value="GluRdtase_N_sf"/>
</dbReference>
<feature type="binding site" evidence="9 12">
    <location>
        <begin position="189"/>
        <end position="194"/>
    </location>
    <ligand>
        <name>NADP(+)</name>
        <dbReference type="ChEBI" id="CHEBI:58349"/>
    </ligand>
</feature>
<dbReference type="FunFam" id="3.40.50.720:FF:000031">
    <property type="entry name" value="Glutamyl-tRNA reductase"/>
    <property type="match status" value="1"/>
</dbReference>
<dbReference type="UniPathway" id="UPA00251">
    <property type="reaction ID" value="UER00316"/>
</dbReference>
<evidence type="ECO:0000256" key="3">
    <source>
        <dbReference type="ARBA" id="ARBA00012970"/>
    </source>
</evidence>
<dbReference type="InterPro" id="IPR036453">
    <property type="entry name" value="GluRdtase_dimer_dom_sf"/>
</dbReference>
<evidence type="ECO:0000256" key="15">
    <source>
        <dbReference type="SAM" id="Coils"/>
    </source>
</evidence>
<evidence type="ECO:0000256" key="12">
    <source>
        <dbReference type="PIRSR" id="PIRSR000445-3"/>
    </source>
</evidence>
<dbReference type="PANTHER" id="PTHR43013">
    <property type="entry name" value="GLUTAMYL-TRNA REDUCTASE"/>
    <property type="match status" value="1"/>
</dbReference>
<dbReference type="InterPro" id="IPR018214">
    <property type="entry name" value="GluRdtase_CS"/>
</dbReference>
<dbReference type="EMBL" id="FNDU01000002">
    <property type="protein sequence ID" value="SDH76736.1"/>
    <property type="molecule type" value="Genomic_DNA"/>
</dbReference>
<keyword evidence="20" id="KW-1185">Reference proteome</keyword>
<evidence type="ECO:0000256" key="9">
    <source>
        <dbReference type="HAMAP-Rule" id="MF_00087"/>
    </source>
</evidence>
<feature type="coiled-coil region" evidence="15">
    <location>
        <begin position="419"/>
        <end position="446"/>
    </location>
</feature>
<dbReference type="Gene3D" id="3.40.50.720">
    <property type="entry name" value="NAD(P)-binding Rossmann-like Domain"/>
    <property type="match status" value="1"/>
</dbReference>
<feature type="binding site" evidence="9 11">
    <location>
        <position position="109"/>
    </location>
    <ligand>
        <name>substrate</name>
    </ligand>
</feature>
<protein>
    <recommendedName>
        <fullName evidence="8 9">Glutamyl-tRNA reductase</fullName>
        <shortName evidence="9">GluTR</shortName>
        <ecNumber evidence="3 9">1.2.1.70</ecNumber>
    </recommendedName>
</protein>
<dbReference type="NCBIfam" id="TIGR01035">
    <property type="entry name" value="hemA"/>
    <property type="match status" value="1"/>
</dbReference>
<dbReference type="PIRSF" id="PIRSF000445">
    <property type="entry name" value="4pyrrol_synth_GluRdtase"/>
    <property type="match status" value="1"/>
</dbReference>
<dbReference type="InterPro" id="IPR006151">
    <property type="entry name" value="Shikm_DH/Glu-tRNA_Rdtase"/>
</dbReference>
<dbReference type="OrthoDB" id="110209at2"/>
<dbReference type="PROSITE" id="PS00747">
    <property type="entry name" value="GLUTR"/>
    <property type="match status" value="1"/>
</dbReference>
<comment type="similarity">
    <text evidence="2 9 14">Belongs to the glutamyl-tRNA reductase family.</text>
</comment>
<evidence type="ECO:0000256" key="14">
    <source>
        <dbReference type="RuleBase" id="RU000584"/>
    </source>
</evidence>
<evidence type="ECO:0000256" key="5">
    <source>
        <dbReference type="ARBA" id="ARBA00023002"/>
    </source>
</evidence>
<dbReference type="NCBIfam" id="NF000744">
    <property type="entry name" value="PRK00045.1-3"/>
    <property type="match status" value="1"/>
</dbReference>
<evidence type="ECO:0000256" key="8">
    <source>
        <dbReference type="ARBA" id="ARBA00068659"/>
    </source>
</evidence>
<evidence type="ECO:0000256" key="2">
    <source>
        <dbReference type="ARBA" id="ARBA00005916"/>
    </source>
</evidence>
<dbReference type="InterPro" id="IPR036291">
    <property type="entry name" value="NAD(P)-bd_dom_sf"/>
</dbReference>
<dbReference type="SUPFAM" id="SSF69075">
    <property type="entry name" value="Glutamyl tRNA-reductase dimerization domain"/>
    <property type="match status" value="1"/>
</dbReference>
<dbReference type="GO" id="GO:0050661">
    <property type="term" value="F:NADP binding"/>
    <property type="evidence" value="ECO:0007669"/>
    <property type="project" value="InterPro"/>
</dbReference>
<comment type="miscellaneous">
    <text evidence="9">During catalysis, the active site Cys acts as a nucleophile attacking the alpha-carbonyl group of tRNA-bound glutamate with the formation of a thioester intermediate between enzyme and glutamate, and the concomitant release of tRNA(Glu). The thioester intermediate is finally reduced by direct hydride transfer from NADPH, to form the product GSA.</text>
</comment>
<keyword evidence="6 9" id="KW-0627">Porphyrin biosynthesis</keyword>
<keyword evidence="5 9" id="KW-0560">Oxidoreductase</keyword>
<feature type="active site" description="Nucleophile" evidence="9 10">
    <location>
        <position position="50"/>
    </location>
</feature>
<keyword evidence="4 9" id="KW-0521">NADP</keyword>
<evidence type="ECO:0000259" key="18">
    <source>
        <dbReference type="Pfam" id="PF05201"/>
    </source>
</evidence>
<evidence type="ECO:0000259" key="16">
    <source>
        <dbReference type="Pfam" id="PF00745"/>
    </source>
</evidence>
<dbReference type="GO" id="GO:0019353">
    <property type="term" value="P:protoporphyrinogen IX biosynthetic process from glutamate"/>
    <property type="evidence" value="ECO:0007669"/>
    <property type="project" value="TreeGrafter"/>
</dbReference>
<dbReference type="Proteomes" id="UP000199017">
    <property type="component" value="Unassembled WGS sequence"/>
</dbReference>
<evidence type="ECO:0000313" key="19">
    <source>
        <dbReference type="EMBL" id="SDH76736.1"/>
    </source>
</evidence>
<dbReference type="Pfam" id="PF00745">
    <property type="entry name" value="GlutR_dimer"/>
    <property type="match status" value="1"/>
</dbReference>
<feature type="binding site" evidence="9 11">
    <location>
        <begin position="49"/>
        <end position="52"/>
    </location>
    <ligand>
        <name>substrate</name>
    </ligand>
</feature>
<dbReference type="PANTHER" id="PTHR43013:SF1">
    <property type="entry name" value="GLUTAMYL-TRNA REDUCTASE"/>
    <property type="match status" value="1"/>
</dbReference>
<comment type="subunit">
    <text evidence="9">Homodimer.</text>
</comment>
<dbReference type="FunFam" id="3.30.460.30:FF:000001">
    <property type="entry name" value="Glutamyl-tRNA reductase"/>
    <property type="match status" value="1"/>
</dbReference>
<evidence type="ECO:0000256" key="4">
    <source>
        <dbReference type="ARBA" id="ARBA00022857"/>
    </source>
</evidence>
<dbReference type="GO" id="GO:0008883">
    <property type="term" value="F:glutamyl-tRNA reductase activity"/>
    <property type="evidence" value="ECO:0007669"/>
    <property type="project" value="UniProtKB-UniRule"/>
</dbReference>
<comment type="function">
    <text evidence="9">Catalyzes the NADPH-dependent reduction of glutamyl-tRNA(Glu) to glutamate 1-semialdehyde (GSA).</text>
</comment>
<dbReference type="CDD" id="cd05213">
    <property type="entry name" value="NAD_bind_Glutamyl_tRNA_reduct"/>
    <property type="match status" value="1"/>
</dbReference>
<sequence length="464" mass="52223">MHILAAGLDYKTTPVEIREQLAFQDDTLPDALHQLRGMKSILECTIVSTCNRTEIYAVADQLHTGRHFIKKFLSQWFDLPVDDFSSYLNIRENDAAVQHLFRVVTGLDSMVLGETQILGQVKDSFLLAQQEDSTGTVFNELFKQAVTFAKKAHHETEINDNAVSVSYAAVELGKKILGDFKDKHVMVLGAGKMSELTAKHLHSNGAAEITVLNRTYAKAAELAEKFLGKAESMDHLQTSIAKADIIISSTGSGDYVINKNMVEKVLKKRKGRPLFMVDIAVPRDLDPAIDSLDNIFLYDIDDLQGIVAANLEERKQEAEKIEEMIQAELGRFKEWVHTLGVVPVISALRTKALNIQSETMQSIERKLPDLSEREKKVLRKHTKSIINQMLRDPITRAKEIAAEPDADETLALFTEIFALEEEVELAKEAEEQQAKVEEAESEWTRQKKHSFLPYAYGKDVKVRS</sequence>
<dbReference type="Gene3D" id="3.30.460.30">
    <property type="entry name" value="Glutamyl-tRNA reductase, N-terminal domain"/>
    <property type="match status" value="1"/>
</dbReference>
<name>A0A1G8F3N5_9BACI</name>
<dbReference type="Pfam" id="PF01488">
    <property type="entry name" value="Shikimate_DH"/>
    <property type="match status" value="1"/>
</dbReference>
<evidence type="ECO:0000256" key="7">
    <source>
        <dbReference type="ARBA" id="ARBA00047464"/>
    </source>
</evidence>
<evidence type="ECO:0000256" key="1">
    <source>
        <dbReference type="ARBA" id="ARBA00005059"/>
    </source>
</evidence>
<comment type="catalytic activity">
    <reaction evidence="7 9 14">
        <text>(S)-4-amino-5-oxopentanoate + tRNA(Glu) + NADP(+) = L-glutamyl-tRNA(Glu) + NADPH + H(+)</text>
        <dbReference type="Rhea" id="RHEA:12344"/>
        <dbReference type="Rhea" id="RHEA-COMP:9663"/>
        <dbReference type="Rhea" id="RHEA-COMP:9680"/>
        <dbReference type="ChEBI" id="CHEBI:15378"/>
        <dbReference type="ChEBI" id="CHEBI:57501"/>
        <dbReference type="ChEBI" id="CHEBI:57783"/>
        <dbReference type="ChEBI" id="CHEBI:58349"/>
        <dbReference type="ChEBI" id="CHEBI:78442"/>
        <dbReference type="ChEBI" id="CHEBI:78520"/>
        <dbReference type="EC" id="1.2.1.70"/>
    </reaction>
</comment>
<accession>A0A1G8F3N5</accession>
<evidence type="ECO:0000259" key="17">
    <source>
        <dbReference type="Pfam" id="PF01488"/>
    </source>
</evidence>
<evidence type="ECO:0000256" key="13">
    <source>
        <dbReference type="PIRSR" id="PIRSR000445-4"/>
    </source>
</evidence>
<dbReference type="Pfam" id="PF05201">
    <property type="entry name" value="GlutR_N"/>
    <property type="match status" value="1"/>
</dbReference>
<organism evidence="19 20">
    <name type="scientific">Alteribacillus bidgolensis</name>
    <dbReference type="NCBI Taxonomy" id="930129"/>
    <lineage>
        <taxon>Bacteria</taxon>
        <taxon>Bacillati</taxon>
        <taxon>Bacillota</taxon>
        <taxon>Bacilli</taxon>
        <taxon>Bacillales</taxon>
        <taxon>Bacillaceae</taxon>
        <taxon>Alteribacillus</taxon>
    </lineage>
</organism>
<feature type="domain" description="Tetrapyrrole biosynthesis glutamyl-tRNA reductase dimerisation" evidence="16">
    <location>
        <begin position="320"/>
        <end position="419"/>
    </location>
</feature>
<comment type="pathway">
    <text evidence="1 9 14">Porphyrin-containing compound metabolism; protoporphyrin-IX biosynthesis; 5-aminolevulinate from L-glutamyl-tRNA(Glu): step 1/2.</text>
</comment>
<feature type="domain" description="Glutamyl-tRNA reductase N-terminal" evidence="18">
    <location>
        <begin position="7"/>
        <end position="156"/>
    </location>
</feature>
<proteinExistence type="inferred from homology"/>
<dbReference type="InterPro" id="IPR015895">
    <property type="entry name" value="4pyrrol_synth_GluRdtase_N"/>
</dbReference>